<dbReference type="OrthoDB" id="5196541at2"/>
<feature type="domain" description="Glutamine amidotransferase" evidence="1">
    <location>
        <begin position="52"/>
        <end position="194"/>
    </location>
</feature>
<evidence type="ECO:0000313" key="3">
    <source>
        <dbReference type="Proteomes" id="UP000195981"/>
    </source>
</evidence>
<dbReference type="GO" id="GO:0005829">
    <property type="term" value="C:cytosol"/>
    <property type="evidence" value="ECO:0007669"/>
    <property type="project" value="TreeGrafter"/>
</dbReference>
<dbReference type="PROSITE" id="PS51273">
    <property type="entry name" value="GATASE_TYPE_1"/>
    <property type="match status" value="1"/>
</dbReference>
<reference evidence="2 3" key="1">
    <citation type="submission" date="2017-02" db="EMBL/GenBank/DDBJ databases">
        <authorList>
            <person name="Peterson S.W."/>
        </authorList>
    </citation>
    <scope>NUCLEOTIDE SEQUENCE [LARGE SCALE GENOMIC DNA]</scope>
    <source>
        <strain evidence="2 3">CIP104813</strain>
    </source>
</reference>
<keyword evidence="2" id="KW-0315">Glutamine amidotransferase</keyword>
<dbReference type="CDD" id="cd01741">
    <property type="entry name" value="GATase1_1"/>
    <property type="match status" value="1"/>
</dbReference>
<dbReference type="AlphaFoldDB" id="A0A1X6X528"/>
<protein>
    <submittedName>
        <fullName evidence="2">Glutamine amidotransferase class-I</fullName>
    </submittedName>
</protein>
<organism evidence="2 3">
    <name type="scientific">Brachybacterium nesterenkovii</name>
    <dbReference type="NCBI Taxonomy" id="47847"/>
    <lineage>
        <taxon>Bacteria</taxon>
        <taxon>Bacillati</taxon>
        <taxon>Actinomycetota</taxon>
        <taxon>Actinomycetes</taxon>
        <taxon>Micrococcales</taxon>
        <taxon>Dermabacteraceae</taxon>
        <taxon>Brachybacterium</taxon>
    </lineage>
</organism>
<dbReference type="Pfam" id="PF00117">
    <property type="entry name" value="GATase"/>
    <property type="match status" value="1"/>
</dbReference>
<dbReference type="Gene3D" id="3.40.50.880">
    <property type="match status" value="1"/>
</dbReference>
<accession>A0A1X6X528</accession>
<evidence type="ECO:0000259" key="1">
    <source>
        <dbReference type="Pfam" id="PF00117"/>
    </source>
</evidence>
<dbReference type="NCBIfam" id="NF005743">
    <property type="entry name" value="PRK07567.1"/>
    <property type="match status" value="1"/>
</dbReference>
<proteinExistence type="predicted"/>
<dbReference type="RefSeq" id="WP_087104779.1">
    <property type="nucleotide sequence ID" value="NZ_FWFG01000094.1"/>
</dbReference>
<dbReference type="InterPro" id="IPR029062">
    <property type="entry name" value="Class_I_gatase-like"/>
</dbReference>
<sequence>MMPFVLLATRPEDAVADAEHAQFCRASGLAPEQLRRIRLEQGPLPDLDLAAVSGVIIAGSPFTSSDAPETKSALQRRVETDLVGLLDRVIDQDIPLLGACYGVGTLGLHQGASVDRAFAEPAGAIEVRLTDAGRTDPLVQAAGLPDAFAAIVGHKEAVSALPPHATLLAEGASCPVQMFRIGQRQYATQFHPELDADGLAERLHAYLHAGYIDPSELDDVLAAVRRADLAASAGVLRGFVELFAR</sequence>
<gene>
    <name evidence="2" type="ORF">FM110_10835</name>
</gene>
<dbReference type="InterPro" id="IPR017926">
    <property type="entry name" value="GATASE"/>
</dbReference>
<dbReference type="SUPFAM" id="SSF52317">
    <property type="entry name" value="Class I glutamine amidotransferase-like"/>
    <property type="match status" value="1"/>
</dbReference>
<dbReference type="PANTHER" id="PTHR42695">
    <property type="entry name" value="GLUTAMINE AMIDOTRANSFERASE YLR126C-RELATED"/>
    <property type="match status" value="1"/>
</dbReference>
<keyword evidence="3" id="KW-1185">Reference proteome</keyword>
<dbReference type="GO" id="GO:0016740">
    <property type="term" value="F:transferase activity"/>
    <property type="evidence" value="ECO:0007669"/>
    <property type="project" value="UniProtKB-KW"/>
</dbReference>
<dbReference type="PANTHER" id="PTHR42695:SF5">
    <property type="entry name" value="GLUTAMINE AMIDOTRANSFERASE YLR126C-RELATED"/>
    <property type="match status" value="1"/>
</dbReference>
<evidence type="ECO:0000313" key="2">
    <source>
        <dbReference type="EMBL" id="SLM94012.1"/>
    </source>
</evidence>
<dbReference type="Proteomes" id="UP000195981">
    <property type="component" value="Unassembled WGS sequence"/>
</dbReference>
<keyword evidence="2" id="KW-0808">Transferase</keyword>
<dbReference type="EMBL" id="FWFG01000094">
    <property type="protein sequence ID" value="SLM94012.1"/>
    <property type="molecule type" value="Genomic_DNA"/>
</dbReference>
<name>A0A1X6X528_9MICO</name>
<dbReference type="InterPro" id="IPR044992">
    <property type="entry name" value="ChyE-like"/>
</dbReference>